<keyword evidence="5" id="KW-0418">Kinase</keyword>
<dbReference type="InterPro" id="IPR051131">
    <property type="entry name" value="NEK_Ser/Thr_kinase_NIMA"/>
</dbReference>
<feature type="compositionally biased region" description="Polar residues" evidence="10">
    <location>
        <begin position="656"/>
        <end position="665"/>
    </location>
</feature>
<dbReference type="InterPro" id="IPR008271">
    <property type="entry name" value="Ser/Thr_kinase_AS"/>
</dbReference>
<dbReference type="EMBL" id="CAMPGE010030159">
    <property type="protein sequence ID" value="CAI2387665.1"/>
    <property type="molecule type" value="Genomic_DNA"/>
</dbReference>
<evidence type="ECO:0000313" key="12">
    <source>
        <dbReference type="EMBL" id="CAI2387665.1"/>
    </source>
</evidence>
<dbReference type="SUPFAM" id="SSF56112">
    <property type="entry name" value="Protein kinase-like (PK-like)"/>
    <property type="match status" value="1"/>
</dbReference>
<evidence type="ECO:0000256" key="1">
    <source>
        <dbReference type="ARBA" id="ARBA00012513"/>
    </source>
</evidence>
<keyword evidence="6 9" id="KW-0067">ATP-binding</keyword>
<dbReference type="FunFam" id="3.30.200.20:FF:000042">
    <property type="entry name" value="Aurora kinase A"/>
    <property type="match status" value="1"/>
</dbReference>
<evidence type="ECO:0000256" key="10">
    <source>
        <dbReference type="SAM" id="MobiDB-lite"/>
    </source>
</evidence>
<feature type="domain" description="Protein kinase" evidence="11">
    <location>
        <begin position="15"/>
        <end position="280"/>
    </location>
</feature>
<keyword evidence="2" id="KW-0723">Serine/threonine-protein kinase</keyword>
<comment type="caution">
    <text evidence="12">The sequence shown here is derived from an EMBL/GenBank/DDBJ whole genome shotgun (WGS) entry which is preliminary data.</text>
</comment>
<keyword evidence="3" id="KW-0808">Transferase</keyword>
<evidence type="ECO:0000256" key="3">
    <source>
        <dbReference type="ARBA" id="ARBA00022679"/>
    </source>
</evidence>
<dbReference type="SMART" id="SM00220">
    <property type="entry name" value="S_TKc"/>
    <property type="match status" value="1"/>
</dbReference>
<name>A0AAD2DCG5_EUPCR</name>
<organism evidence="12 13">
    <name type="scientific">Euplotes crassus</name>
    <dbReference type="NCBI Taxonomy" id="5936"/>
    <lineage>
        <taxon>Eukaryota</taxon>
        <taxon>Sar</taxon>
        <taxon>Alveolata</taxon>
        <taxon>Ciliophora</taxon>
        <taxon>Intramacronucleata</taxon>
        <taxon>Spirotrichea</taxon>
        <taxon>Hypotrichia</taxon>
        <taxon>Euplotida</taxon>
        <taxon>Euplotidae</taxon>
        <taxon>Moneuplotes</taxon>
    </lineage>
</organism>
<gene>
    <name evidence="12" type="ORF">ECRASSUSDP1_LOCUS29299</name>
</gene>
<evidence type="ECO:0000256" key="6">
    <source>
        <dbReference type="ARBA" id="ARBA00022840"/>
    </source>
</evidence>
<protein>
    <recommendedName>
        <fullName evidence="1">non-specific serine/threonine protein kinase</fullName>
        <ecNumber evidence="1">2.7.11.1</ecNumber>
    </recommendedName>
</protein>
<dbReference type="Pfam" id="PF00069">
    <property type="entry name" value="Pkinase"/>
    <property type="match status" value="1"/>
</dbReference>
<accession>A0AAD2DCG5</accession>
<dbReference type="Proteomes" id="UP001295684">
    <property type="component" value="Unassembled WGS sequence"/>
</dbReference>
<dbReference type="Gene3D" id="1.10.510.10">
    <property type="entry name" value="Transferase(Phosphotransferase) domain 1"/>
    <property type="match status" value="1"/>
</dbReference>
<dbReference type="EC" id="2.7.11.1" evidence="1"/>
<feature type="compositionally biased region" description="Basic and acidic residues" evidence="10">
    <location>
        <begin position="666"/>
        <end position="678"/>
    </location>
</feature>
<dbReference type="GO" id="GO:0005524">
    <property type="term" value="F:ATP binding"/>
    <property type="evidence" value="ECO:0007669"/>
    <property type="project" value="UniProtKB-UniRule"/>
</dbReference>
<dbReference type="PANTHER" id="PTHR44899">
    <property type="entry name" value="CAMK FAMILY PROTEIN KINASE"/>
    <property type="match status" value="1"/>
</dbReference>
<dbReference type="PROSITE" id="PS00108">
    <property type="entry name" value="PROTEIN_KINASE_ST"/>
    <property type="match status" value="1"/>
</dbReference>
<evidence type="ECO:0000256" key="2">
    <source>
        <dbReference type="ARBA" id="ARBA00022527"/>
    </source>
</evidence>
<proteinExistence type="predicted"/>
<reference evidence="12" key="1">
    <citation type="submission" date="2023-07" db="EMBL/GenBank/DDBJ databases">
        <authorList>
            <consortium name="AG Swart"/>
            <person name="Singh M."/>
            <person name="Singh A."/>
            <person name="Seah K."/>
            <person name="Emmerich C."/>
        </authorList>
    </citation>
    <scope>NUCLEOTIDE SEQUENCE</scope>
    <source>
        <strain evidence="12">DP1</strain>
    </source>
</reference>
<evidence type="ECO:0000259" key="11">
    <source>
        <dbReference type="PROSITE" id="PS50011"/>
    </source>
</evidence>
<dbReference type="PANTHER" id="PTHR44899:SF3">
    <property type="entry name" value="SERINE_THREONINE-PROTEIN KINASE NEK1"/>
    <property type="match status" value="1"/>
</dbReference>
<dbReference type="InterPro" id="IPR011009">
    <property type="entry name" value="Kinase-like_dom_sf"/>
</dbReference>
<dbReference type="InterPro" id="IPR000719">
    <property type="entry name" value="Prot_kinase_dom"/>
</dbReference>
<evidence type="ECO:0000256" key="4">
    <source>
        <dbReference type="ARBA" id="ARBA00022741"/>
    </source>
</evidence>
<keyword evidence="13" id="KW-1185">Reference proteome</keyword>
<sequence>MENQGDKYGTSLREYKVLNLLGKGSFGSVYKVLSRKTRQIYVMKKICNLSTLNKAYRNAARAEVDNLKKLNHPHVIKLMTSFEENDCLYIIQEYAQNGDIHKIIKRQRDKEKKRIKETQLWSILYEILLGLNHMHSNNVMHRDLKPLNIFMTSTHNIKIGDLGVSKIINSSEKENQEENIDESKVGTPLYFAPELVKGKLYDLKIDLWAVGVIMYYLTALKPPFAGETIPELNESILNCSPKQLPKYYTTRYKTLIYSLLAKNPKDRPNTEEALKSIPDLIINAYNSELKFLKVREKCGAISSRESPTKNCDIPLEVIPIPIDKKIVKMDSKNLKRPISGCQRRKNSKSQKLNVRTVQATNKANIRFNLNEEKVKVYPNILNNFPISTSNNDYWKPTIDQITVEEVCPNVGSGRRVSVCDNAKKLDDTSSKEYYLIQEQIKDDNKAKRPPDRITISQKVRASSTRMKKIYPQTGFAHSPFENKFYDISKKGPVKISNDESTKATITCMKNHSNRIQKNSIDGNTLDGYNKIIDNRSTTKRILMSRRQRARPNISMLRKNESQDTQNNFFYCSCSDADSTPQTRNSLESKKASKKCNLSTVGQYKEVENHPQKTKKIHLRKAETAKFRKPHKVQRNVFQGSIKKSNMLMKTHESISRARTSGTAKSQVREKFTIKDLQD</sequence>
<dbReference type="GO" id="GO:0004674">
    <property type="term" value="F:protein serine/threonine kinase activity"/>
    <property type="evidence" value="ECO:0007669"/>
    <property type="project" value="UniProtKB-KW"/>
</dbReference>
<keyword evidence="4 9" id="KW-0547">Nucleotide-binding</keyword>
<evidence type="ECO:0000256" key="7">
    <source>
        <dbReference type="ARBA" id="ARBA00047899"/>
    </source>
</evidence>
<feature type="region of interest" description="Disordered" evidence="10">
    <location>
        <begin position="654"/>
        <end position="678"/>
    </location>
</feature>
<feature type="binding site" evidence="9">
    <location>
        <position position="44"/>
    </location>
    <ligand>
        <name>ATP</name>
        <dbReference type="ChEBI" id="CHEBI:30616"/>
    </ligand>
</feature>
<evidence type="ECO:0000256" key="5">
    <source>
        <dbReference type="ARBA" id="ARBA00022777"/>
    </source>
</evidence>
<dbReference type="AlphaFoldDB" id="A0AAD2DCG5"/>
<comment type="catalytic activity">
    <reaction evidence="7">
        <text>L-threonyl-[protein] + ATP = O-phospho-L-threonyl-[protein] + ADP + H(+)</text>
        <dbReference type="Rhea" id="RHEA:46608"/>
        <dbReference type="Rhea" id="RHEA-COMP:11060"/>
        <dbReference type="Rhea" id="RHEA-COMP:11605"/>
        <dbReference type="ChEBI" id="CHEBI:15378"/>
        <dbReference type="ChEBI" id="CHEBI:30013"/>
        <dbReference type="ChEBI" id="CHEBI:30616"/>
        <dbReference type="ChEBI" id="CHEBI:61977"/>
        <dbReference type="ChEBI" id="CHEBI:456216"/>
        <dbReference type="EC" id="2.7.11.1"/>
    </reaction>
</comment>
<evidence type="ECO:0000256" key="9">
    <source>
        <dbReference type="PROSITE-ProRule" id="PRU10141"/>
    </source>
</evidence>
<comment type="catalytic activity">
    <reaction evidence="8">
        <text>L-seryl-[protein] + ATP = O-phospho-L-seryl-[protein] + ADP + H(+)</text>
        <dbReference type="Rhea" id="RHEA:17989"/>
        <dbReference type="Rhea" id="RHEA-COMP:9863"/>
        <dbReference type="Rhea" id="RHEA-COMP:11604"/>
        <dbReference type="ChEBI" id="CHEBI:15378"/>
        <dbReference type="ChEBI" id="CHEBI:29999"/>
        <dbReference type="ChEBI" id="CHEBI:30616"/>
        <dbReference type="ChEBI" id="CHEBI:83421"/>
        <dbReference type="ChEBI" id="CHEBI:456216"/>
        <dbReference type="EC" id="2.7.11.1"/>
    </reaction>
</comment>
<dbReference type="InterPro" id="IPR017441">
    <property type="entry name" value="Protein_kinase_ATP_BS"/>
</dbReference>
<dbReference type="PROSITE" id="PS50011">
    <property type="entry name" value="PROTEIN_KINASE_DOM"/>
    <property type="match status" value="1"/>
</dbReference>
<dbReference type="PROSITE" id="PS00107">
    <property type="entry name" value="PROTEIN_KINASE_ATP"/>
    <property type="match status" value="1"/>
</dbReference>
<evidence type="ECO:0000313" key="13">
    <source>
        <dbReference type="Proteomes" id="UP001295684"/>
    </source>
</evidence>
<evidence type="ECO:0000256" key="8">
    <source>
        <dbReference type="ARBA" id="ARBA00048679"/>
    </source>
</evidence>